<dbReference type="NCBIfam" id="NF033545">
    <property type="entry name" value="transpos_IS630"/>
    <property type="match status" value="1"/>
</dbReference>
<dbReference type="EMBL" id="QWDD01000001">
    <property type="protein sequence ID" value="RNJ51597.1"/>
    <property type="molecule type" value="Genomic_DNA"/>
</dbReference>
<evidence type="ECO:0000313" key="3">
    <source>
        <dbReference type="EMBL" id="RNJ51512.1"/>
    </source>
</evidence>
<evidence type="ECO:0000313" key="6">
    <source>
        <dbReference type="EMBL" id="RNJ51595.1"/>
    </source>
</evidence>
<evidence type="ECO:0000313" key="7">
    <source>
        <dbReference type="EMBL" id="RNJ51597.1"/>
    </source>
</evidence>
<dbReference type="EMBL" id="QWDD01000003">
    <property type="protein sequence ID" value="RNJ48214.1"/>
    <property type="molecule type" value="Genomic_DNA"/>
</dbReference>
<evidence type="ECO:0000313" key="10">
    <source>
        <dbReference type="Proteomes" id="UP000268623"/>
    </source>
</evidence>
<dbReference type="Proteomes" id="UP000268623">
    <property type="component" value="Unassembled WGS sequence"/>
</dbReference>
<dbReference type="OrthoDB" id="2375382at2"/>
<dbReference type="AlphaFoldDB" id="A0A3M9XTW0"/>
<reference evidence="8 10" key="1">
    <citation type="submission" date="2018-08" db="EMBL/GenBank/DDBJ databases">
        <title>Genome sequence of Methylocystis hirsuta CSC1, a methanotroph able to accumulate PHAs.</title>
        <authorList>
            <person name="Bordel S."/>
            <person name="Rodriguez E."/>
            <person name="Gancedo J."/>
            <person name="Munoz R."/>
        </authorList>
    </citation>
    <scope>NUCLEOTIDE SEQUENCE [LARGE SCALE GENOMIC DNA]</scope>
    <source>
        <strain evidence="8 10">CSC1</strain>
    </source>
</reference>
<evidence type="ECO:0000313" key="8">
    <source>
        <dbReference type="EMBL" id="RNJ51717.1"/>
    </source>
</evidence>
<feature type="domain" description="Tc1-like transposase DDE" evidence="1">
    <location>
        <begin position="187"/>
        <end position="339"/>
    </location>
</feature>
<proteinExistence type="predicted"/>
<dbReference type="EMBL" id="QWDD01000001">
    <property type="protein sequence ID" value="RNJ51550.1"/>
    <property type="molecule type" value="Genomic_DNA"/>
</dbReference>
<gene>
    <name evidence="3" type="ORF">D1O30_03930</name>
    <name evidence="4" type="ORF">D1O30_04595</name>
    <name evidence="5" type="ORF">D1O30_05090</name>
    <name evidence="6" type="ORF">D1O30_06360</name>
    <name evidence="7" type="ORF">D1O30_06410</name>
    <name evidence="8" type="ORF">D1O30_10690</name>
    <name evidence="9" type="ORF">D1O30_12445</name>
    <name evidence="2" type="ORF">D1O30_19795</name>
</gene>
<dbReference type="InterPro" id="IPR009057">
    <property type="entry name" value="Homeodomain-like_sf"/>
</dbReference>
<dbReference type="Pfam" id="PF13358">
    <property type="entry name" value="DDE_3"/>
    <property type="match status" value="1"/>
</dbReference>
<dbReference type="InterPro" id="IPR038717">
    <property type="entry name" value="Tc1-like_DDE_dom"/>
</dbReference>
<evidence type="ECO:0000313" key="5">
    <source>
        <dbReference type="EMBL" id="RNJ51550.1"/>
    </source>
</evidence>
<keyword evidence="10" id="KW-1185">Reference proteome</keyword>
<protein>
    <submittedName>
        <fullName evidence="8">IS630 family transposase</fullName>
    </submittedName>
</protein>
<comment type="caution">
    <text evidence="8">The sequence shown here is derived from an EMBL/GenBank/DDBJ whole genome shotgun (WGS) entry which is preliminary data.</text>
</comment>
<dbReference type="EMBL" id="QWDD01000001">
    <property type="protein sequence ID" value="RNJ51512.1"/>
    <property type="molecule type" value="Genomic_DNA"/>
</dbReference>
<dbReference type="SUPFAM" id="SSF46689">
    <property type="entry name" value="Homeodomain-like"/>
    <property type="match status" value="1"/>
</dbReference>
<dbReference type="EMBL" id="QWDD01000001">
    <property type="protein sequence ID" value="RNJ51717.1"/>
    <property type="molecule type" value="Genomic_DNA"/>
</dbReference>
<dbReference type="Pfam" id="PF13565">
    <property type="entry name" value="HTH_32"/>
    <property type="match status" value="1"/>
</dbReference>
<organism evidence="8 10">
    <name type="scientific">Methylocystis hirsuta</name>
    <dbReference type="NCBI Taxonomy" id="369798"/>
    <lineage>
        <taxon>Bacteria</taxon>
        <taxon>Pseudomonadati</taxon>
        <taxon>Pseudomonadota</taxon>
        <taxon>Alphaproteobacteria</taxon>
        <taxon>Hyphomicrobiales</taxon>
        <taxon>Methylocystaceae</taxon>
        <taxon>Methylocystis</taxon>
    </lineage>
</organism>
<name>A0A3M9XTW0_9HYPH</name>
<dbReference type="InterPro" id="IPR047655">
    <property type="entry name" value="Transpos_IS630-like"/>
</dbReference>
<evidence type="ECO:0000313" key="4">
    <source>
        <dbReference type="EMBL" id="RNJ51534.1"/>
    </source>
</evidence>
<evidence type="ECO:0000313" key="9">
    <source>
        <dbReference type="EMBL" id="RNJ51759.1"/>
    </source>
</evidence>
<dbReference type="EMBL" id="QWDD01000001">
    <property type="protein sequence ID" value="RNJ51759.1"/>
    <property type="molecule type" value="Genomic_DNA"/>
</dbReference>
<sequence length="385" mass="43778">MKRYAVRLSGEERAHLEAMLRKGKHGAKTLVKAHILLKADVSEAGEGLSDGEIIEQLETSASMVYRVRKQLVEEGFAAVLTRKPHTRPSVPRIFDGEKEARLIALSCSTPPKGYARWTLRLLEKKVVELEIVETASDSTIGRVLKKHSLKPHRKQQWVIPPQADASFVAAMEDVLDVYQRPHDPARPVVCLDETSKQLLKETRAPIAMRKGQPRRVDYEYERNGTASIFMIFAPLEGRRDAIVTERHTAIDYAHALKHVADEMFPRAEKIVLVQDNLNTHKPASLYQAFAPQEARRLTERFEWHYTPKHGSWLDMAESELSVLSSQCLDRRIGDLATLRDEVAAWVAARNKHQAKADWQFTADDARVKLKSLYPIFPFKIVESAH</sequence>
<dbReference type="EMBL" id="QWDD01000001">
    <property type="protein sequence ID" value="RNJ51534.1"/>
    <property type="molecule type" value="Genomic_DNA"/>
</dbReference>
<evidence type="ECO:0000313" key="2">
    <source>
        <dbReference type="EMBL" id="RNJ48214.1"/>
    </source>
</evidence>
<evidence type="ECO:0000259" key="1">
    <source>
        <dbReference type="Pfam" id="PF13358"/>
    </source>
</evidence>
<accession>A0A3M9XTW0</accession>
<dbReference type="EMBL" id="QWDD01000001">
    <property type="protein sequence ID" value="RNJ51595.1"/>
    <property type="molecule type" value="Genomic_DNA"/>
</dbReference>